<dbReference type="Gene3D" id="1.10.490.110">
    <property type="entry name" value="Uncharacterized conserved protein DUF2267"/>
    <property type="match status" value="1"/>
</dbReference>
<dbReference type="Pfam" id="PF10025">
    <property type="entry name" value="DUF2267"/>
    <property type="match status" value="1"/>
</dbReference>
<gene>
    <name evidence="1" type="ORF">GCM10009020_19010</name>
</gene>
<evidence type="ECO:0000313" key="2">
    <source>
        <dbReference type="Proteomes" id="UP001500420"/>
    </source>
</evidence>
<dbReference type="AlphaFoldDB" id="A0AAV3TAU5"/>
<evidence type="ECO:0008006" key="3">
    <source>
        <dbReference type="Google" id="ProtNLM"/>
    </source>
</evidence>
<keyword evidence="2" id="KW-1185">Reference proteome</keyword>
<organism evidence="1 2">
    <name type="scientific">Natronoarchaeum mannanilyticum</name>
    <dbReference type="NCBI Taxonomy" id="926360"/>
    <lineage>
        <taxon>Archaea</taxon>
        <taxon>Methanobacteriati</taxon>
        <taxon>Methanobacteriota</taxon>
        <taxon>Stenosarchaea group</taxon>
        <taxon>Halobacteria</taxon>
        <taxon>Halobacteriales</taxon>
        <taxon>Natronoarchaeaceae</taxon>
    </lineage>
</organism>
<proteinExistence type="predicted"/>
<dbReference type="Proteomes" id="UP001500420">
    <property type="component" value="Unassembled WGS sequence"/>
</dbReference>
<evidence type="ECO:0000313" key="1">
    <source>
        <dbReference type="EMBL" id="GAA0672492.1"/>
    </source>
</evidence>
<reference evidence="1 2" key="1">
    <citation type="journal article" date="2019" name="Int. J. Syst. Evol. Microbiol.">
        <title>The Global Catalogue of Microorganisms (GCM) 10K type strain sequencing project: providing services to taxonomists for standard genome sequencing and annotation.</title>
        <authorList>
            <consortium name="The Broad Institute Genomics Platform"/>
            <consortium name="The Broad Institute Genome Sequencing Center for Infectious Disease"/>
            <person name="Wu L."/>
            <person name="Ma J."/>
        </authorList>
    </citation>
    <scope>NUCLEOTIDE SEQUENCE [LARGE SCALE GENOMIC DNA]</scope>
    <source>
        <strain evidence="1 2">JCM 16328</strain>
    </source>
</reference>
<dbReference type="EMBL" id="BAAADV010000003">
    <property type="protein sequence ID" value="GAA0672492.1"/>
    <property type="molecule type" value="Genomic_DNA"/>
</dbReference>
<sequence length="135" mass="15044">MKHSEFIGKAQQRTEFGQRGHAVRATRAVLWTLGERLPEGDATDLASPLPVDIDFYLRAPESGQQFGFDEFVDRVGERADADESDATFYAQAIVSLVAEVVPEGELEDVRSSLPDEYDPLFELVGVDEQAIEQNR</sequence>
<name>A0AAV3TAU5_9EURY</name>
<protein>
    <recommendedName>
        <fullName evidence="3">DUF2267 domain-containing protein</fullName>
    </recommendedName>
</protein>
<dbReference type="RefSeq" id="WP_343773761.1">
    <property type="nucleotide sequence ID" value="NZ_BAAADV010000003.1"/>
</dbReference>
<dbReference type="InterPro" id="IPR038282">
    <property type="entry name" value="DUF2267_sf"/>
</dbReference>
<accession>A0AAV3TAU5</accession>
<comment type="caution">
    <text evidence="1">The sequence shown here is derived from an EMBL/GenBank/DDBJ whole genome shotgun (WGS) entry which is preliminary data.</text>
</comment>
<dbReference type="InterPro" id="IPR018727">
    <property type="entry name" value="DUF2267"/>
</dbReference>